<dbReference type="InterPro" id="IPR000535">
    <property type="entry name" value="MSP_dom"/>
</dbReference>
<gene>
    <name evidence="5" type="ORF">BVC80_9077g93</name>
</gene>
<dbReference type="InterPro" id="IPR013783">
    <property type="entry name" value="Ig-like_fold"/>
</dbReference>
<evidence type="ECO:0000256" key="1">
    <source>
        <dbReference type="ARBA" id="ARBA00022737"/>
    </source>
</evidence>
<reference evidence="5 6" key="1">
    <citation type="journal article" date="2017" name="Mol. Plant">
        <title>The Genome of Medicinal Plant Macleaya cordata Provides New Insights into Benzylisoquinoline Alkaloids Metabolism.</title>
        <authorList>
            <person name="Liu X."/>
            <person name="Liu Y."/>
            <person name="Huang P."/>
            <person name="Ma Y."/>
            <person name="Qing Z."/>
            <person name="Tang Q."/>
            <person name="Cao H."/>
            <person name="Cheng P."/>
            <person name="Zheng Y."/>
            <person name="Yuan Z."/>
            <person name="Zhou Y."/>
            <person name="Liu J."/>
            <person name="Tang Z."/>
            <person name="Zhuo Y."/>
            <person name="Zhang Y."/>
            <person name="Yu L."/>
            <person name="Huang J."/>
            <person name="Yang P."/>
            <person name="Peng Q."/>
            <person name="Zhang J."/>
            <person name="Jiang W."/>
            <person name="Zhang Z."/>
            <person name="Lin K."/>
            <person name="Ro D.K."/>
            <person name="Chen X."/>
            <person name="Xiong X."/>
            <person name="Shang Y."/>
            <person name="Huang S."/>
            <person name="Zeng J."/>
        </authorList>
    </citation>
    <scope>NUCLEOTIDE SEQUENCE [LARGE SCALE GENOMIC DNA]</scope>
    <source>
        <strain evidence="6">cv. BLH2017</strain>
        <tissue evidence="5">Root</tissue>
    </source>
</reference>
<name>A0A200PLS1_MACCD</name>
<feature type="domain" description="MSP" evidence="4">
    <location>
        <begin position="2"/>
        <end position="126"/>
    </location>
</feature>
<dbReference type="Gene3D" id="2.60.40.10">
    <property type="entry name" value="Immunoglobulins"/>
    <property type="match status" value="1"/>
</dbReference>
<protein>
    <submittedName>
        <fullName evidence="5">MSP domain</fullName>
    </submittedName>
</protein>
<dbReference type="OMA" id="IDFALGC"/>
<evidence type="ECO:0000313" key="5">
    <source>
        <dbReference type="EMBL" id="OUZ99152.1"/>
    </source>
</evidence>
<dbReference type="InterPro" id="IPR002110">
    <property type="entry name" value="Ankyrin_rpt"/>
</dbReference>
<dbReference type="InterPro" id="IPR036770">
    <property type="entry name" value="Ankyrin_rpt-contain_sf"/>
</dbReference>
<dbReference type="Proteomes" id="UP000195402">
    <property type="component" value="Unassembled WGS sequence"/>
</dbReference>
<feature type="repeat" description="ANK" evidence="3">
    <location>
        <begin position="432"/>
        <end position="464"/>
    </location>
</feature>
<dbReference type="AlphaFoldDB" id="A0A200PLS1"/>
<feature type="repeat" description="ANK" evidence="3">
    <location>
        <begin position="365"/>
        <end position="389"/>
    </location>
</feature>
<keyword evidence="2 3" id="KW-0040">ANK repeat</keyword>
<evidence type="ECO:0000256" key="3">
    <source>
        <dbReference type="PROSITE-ProRule" id="PRU00023"/>
    </source>
</evidence>
<evidence type="ECO:0000256" key="2">
    <source>
        <dbReference type="ARBA" id="ARBA00023043"/>
    </source>
</evidence>
<comment type="caution">
    <text evidence="5">The sequence shown here is derived from an EMBL/GenBank/DDBJ whole genome shotgun (WGS) entry which is preliminary data.</text>
</comment>
<feature type="repeat" description="ANK" evidence="3">
    <location>
        <begin position="276"/>
        <end position="308"/>
    </location>
</feature>
<dbReference type="Pfam" id="PF00635">
    <property type="entry name" value="Motile_Sperm"/>
    <property type="match status" value="1"/>
</dbReference>
<evidence type="ECO:0000313" key="6">
    <source>
        <dbReference type="Proteomes" id="UP000195402"/>
    </source>
</evidence>
<keyword evidence="6" id="KW-1185">Reference proteome</keyword>
<organism evidence="5 6">
    <name type="scientific">Macleaya cordata</name>
    <name type="common">Five-seeded plume-poppy</name>
    <name type="synonym">Bocconia cordata</name>
    <dbReference type="NCBI Taxonomy" id="56857"/>
    <lineage>
        <taxon>Eukaryota</taxon>
        <taxon>Viridiplantae</taxon>
        <taxon>Streptophyta</taxon>
        <taxon>Embryophyta</taxon>
        <taxon>Tracheophyta</taxon>
        <taxon>Spermatophyta</taxon>
        <taxon>Magnoliopsida</taxon>
        <taxon>Ranunculales</taxon>
        <taxon>Papaveraceae</taxon>
        <taxon>Papaveroideae</taxon>
        <taxon>Macleaya</taxon>
    </lineage>
</organism>
<dbReference type="PROSITE" id="PS50088">
    <property type="entry name" value="ANK_REPEAT"/>
    <property type="match status" value="5"/>
</dbReference>
<dbReference type="OrthoDB" id="194358at2759"/>
<feature type="repeat" description="ANK" evidence="3">
    <location>
        <begin position="243"/>
        <end position="275"/>
    </location>
</feature>
<dbReference type="SUPFAM" id="SSF49354">
    <property type="entry name" value="PapD-like"/>
    <property type="match status" value="1"/>
</dbReference>
<feature type="repeat" description="ANK" evidence="3">
    <location>
        <begin position="399"/>
        <end position="431"/>
    </location>
</feature>
<dbReference type="Pfam" id="PF12796">
    <property type="entry name" value="Ank_2"/>
    <property type="match status" value="2"/>
</dbReference>
<dbReference type="InterPro" id="IPR008962">
    <property type="entry name" value="PapD-like_sf"/>
</dbReference>
<dbReference type="Gene3D" id="1.25.40.20">
    <property type="entry name" value="Ankyrin repeat-containing domain"/>
    <property type="match status" value="2"/>
</dbReference>
<accession>A0A200PLS1</accession>
<proteinExistence type="predicted"/>
<dbReference type="PANTHER" id="PTHR24198">
    <property type="entry name" value="ANKYRIN REPEAT AND PROTEIN KINASE DOMAIN-CONTAINING PROTEIN"/>
    <property type="match status" value="1"/>
</dbReference>
<evidence type="ECO:0000259" key="4">
    <source>
        <dbReference type="PROSITE" id="PS50202"/>
    </source>
</evidence>
<dbReference type="PANTHER" id="PTHR24198:SF165">
    <property type="entry name" value="ANKYRIN REPEAT-CONTAINING PROTEIN-RELATED"/>
    <property type="match status" value="1"/>
</dbReference>
<dbReference type="Pfam" id="PF00023">
    <property type="entry name" value="Ank"/>
    <property type="match status" value="1"/>
</dbReference>
<dbReference type="STRING" id="56857.A0A200PLS1"/>
<dbReference type="PROSITE" id="PS50202">
    <property type="entry name" value="MSP"/>
    <property type="match status" value="1"/>
</dbReference>
<dbReference type="PRINTS" id="PR01415">
    <property type="entry name" value="ANKYRIN"/>
</dbReference>
<dbReference type="SUPFAM" id="SSF48403">
    <property type="entry name" value="Ankyrin repeat"/>
    <property type="match status" value="1"/>
</dbReference>
<keyword evidence="1" id="KW-0677">Repeat</keyword>
<sequence>MDRLVELSDQEVRIDFKLGCKCLANVRLKSLKSTPIAYKVQTSSPHKFLVNPPTGLIPPLSYATFQIILKPQSHPPSSFPLSPSDRFLIKTAPFTEFTNSSESINSWFSSRSDLVTHNLKLKVAYVGLFLLRYAVSGGEIDSVKSIIKRQNSIVADLSTRDAESLYRVATESCNSERMINLLMEAGLKTELERVKVDNLNGDGLSNGWTEIHAAAAFDQIEKLSRLIGEACERGGPLDCRDRKGRTPLHLAASKGNLRCAKVLVEAGADKNAKSQDGRTALYRSVENGDRPMVELLMEMGVDPTIPTAVRGRSAIEAARDKGHKEIVEILEQGASMLTAARRGDLRLLELLLRNGSTRANHSDQYGLTSLHAAAIKGHKDAVFLLIEFGTIDLECQDREGHTALHLAVEGGSIETVKVLVNKGANINAKSKRGATPLYMARALGYDDISQFLLHKGASSSSSSPTSPSSLSSAT</sequence>
<dbReference type="InParanoid" id="A0A200PLS1"/>
<dbReference type="EMBL" id="MVGT01004544">
    <property type="protein sequence ID" value="OUZ99152.1"/>
    <property type="molecule type" value="Genomic_DNA"/>
</dbReference>
<dbReference type="PROSITE" id="PS50297">
    <property type="entry name" value="ANK_REP_REGION"/>
    <property type="match status" value="5"/>
</dbReference>
<dbReference type="SMART" id="SM00248">
    <property type="entry name" value="ANK"/>
    <property type="match status" value="7"/>
</dbReference>